<dbReference type="PANTHER" id="PTHR43074">
    <property type="entry name" value="OMEGA-3 POLYUNSATURATED FATTY ACID SYNTHASE PFAB-RELATED"/>
    <property type="match status" value="1"/>
</dbReference>
<comment type="similarity">
    <text evidence="2">Belongs to the thioester dehydratase family. FabA subfamily.</text>
</comment>
<gene>
    <name evidence="10" type="ORF">NM961_02220</name>
</gene>
<keyword evidence="3" id="KW-0444">Lipid biosynthesis</keyword>
<evidence type="ECO:0000256" key="4">
    <source>
        <dbReference type="ARBA" id="ARBA00022832"/>
    </source>
</evidence>
<dbReference type="InterPro" id="IPR001227">
    <property type="entry name" value="Ac_transferase_dom_sf"/>
</dbReference>
<evidence type="ECO:0000256" key="2">
    <source>
        <dbReference type="ARBA" id="ARBA00006714"/>
    </source>
</evidence>
<accession>A0ABT1QNZ8</accession>
<dbReference type="Pfam" id="PF07977">
    <property type="entry name" value="FabA"/>
    <property type="match status" value="2"/>
</dbReference>
<keyword evidence="6" id="KW-0275">Fatty acid biosynthesis</keyword>
<evidence type="ECO:0000313" key="11">
    <source>
        <dbReference type="Proteomes" id="UP001165498"/>
    </source>
</evidence>
<feature type="domain" description="Ketosynthase family 3 (KS3)" evidence="9">
    <location>
        <begin position="2"/>
        <end position="421"/>
    </location>
</feature>
<feature type="region of interest" description="Disordered" evidence="8">
    <location>
        <begin position="1329"/>
        <end position="1351"/>
    </location>
</feature>
<dbReference type="InterPro" id="IPR016039">
    <property type="entry name" value="Thiolase-like"/>
</dbReference>
<dbReference type="SUPFAM" id="SSF54637">
    <property type="entry name" value="Thioesterase/thiol ester dehydrase-isomerase"/>
    <property type="match status" value="4"/>
</dbReference>
<dbReference type="PANTHER" id="PTHR43074:SF1">
    <property type="entry name" value="BETA-KETOACYL SYNTHASE FAMILY PROTEIN-RELATED"/>
    <property type="match status" value="1"/>
</dbReference>
<dbReference type="SMART" id="SM00827">
    <property type="entry name" value="PKS_AT"/>
    <property type="match status" value="1"/>
</dbReference>
<dbReference type="SUPFAM" id="SSF53901">
    <property type="entry name" value="Thiolase-like"/>
    <property type="match status" value="3"/>
</dbReference>
<evidence type="ECO:0000313" key="10">
    <source>
        <dbReference type="EMBL" id="MCQ4163517.1"/>
    </source>
</evidence>
<dbReference type="InterPro" id="IPR014030">
    <property type="entry name" value="Ketoacyl_synth_N"/>
</dbReference>
<name>A0ABT1QNZ8_9GAMM</name>
<dbReference type="Proteomes" id="UP001165498">
    <property type="component" value="Unassembled WGS sequence"/>
</dbReference>
<keyword evidence="11" id="KW-1185">Reference proteome</keyword>
<keyword evidence="4" id="KW-0276">Fatty acid metabolism</keyword>
<proteinExistence type="inferred from homology"/>
<evidence type="ECO:0000256" key="6">
    <source>
        <dbReference type="ARBA" id="ARBA00023160"/>
    </source>
</evidence>
<dbReference type="PROSITE" id="PS52004">
    <property type="entry name" value="KS3_2"/>
    <property type="match status" value="2"/>
</dbReference>
<dbReference type="SMART" id="SM00825">
    <property type="entry name" value="PKS_KS"/>
    <property type="match status" value="1"/>
</dbReference>
<dbReference type="Pfam" id="PF02801">
    <property type="entry name" value="Ketoacyl-synt_C"/>
    <property type="match status" value="1"/>
</dbReference>
<dbReference type="InterPro" id="IPR052568">
    <property type="entry name" value="PKS-FAS_Synthase"/>
</dbReference>
<dbReference type="CDD" id="cd01287">
    <property type="entry name" value="FabA"/>
    <property type="match status" value="1"/>
</dbReference>
<dbReference type="Pfam" id="PF00698">
    <property type="entry name" value="Acyl_transf_1"/>
    <property type="match status" value="1"/>
</dbReference>
<evidence type="ECO:0000256" key="8">
    <source>
        <dbReference type="SAM" id="MobiDB-lite"/>
    </source>
</evidence>
<organism evidence="10 11">
    <name type="scientific">Tahibacter harae</name>
    <dbReference type="NCBI Taxonomy" id="2963937"/>
    <lineage>
        <taxon>Bacteria</taxon>
        <taxon>Pseudomonadati</taxon>
        <taxon>Pseudomonadota</taxon>
        <taxon>Gammaproteobacteria</taxon>
        <taxon>Lysobacterales</taxon>
        <taxon>Rhodanobacteraceae</taxon>
        <taxon>Tahibacter</taxon>
    </lineage>
</organism>
<dbReference type="CDD" id="cd00833">
    <property type="entry name" value="PKS"/>
    <property type="match status" value="1"/>
</dbReference>
<comment type="caution">
    <text evidence="10">The sequence shown here is derived from an EMBL/GenBank/DDBJ whole genome shotgun (WGS) entry which is preliminary data.</text>
</comment>
<dbReference type="Gene3D" id="3.30.70.3290">
    <property type="match status" value="1"/>
</dbReference>
<keyword evidence="5" id="KW-0443">Lipid metabolism</keyword>
<reference evidence="10" key="1">
    <citation type="submission" date="2022-07" db="EMBL/GenBank/DDBJ databases">
        <title>Tahibacter sp., a new gammaproteobacterium isolated from the silt sample collected at pig farm.</title>
        <authorList>
            <person name="Chen H."/>
        </authorList>
    </citation>
    <scope>NUCLEOTIDE SEQUENCE</scope>
    <source>
        <strain evidence="10">P2K</strain>
    </source>
</reference>
<evidence type="ECO:0000256" key="3">
    <source>
        <dbReference type="ARBA" id="ARBA00022516"/>
    </source>
</evidence>
<dbReference type="InterPro" id="IPR020841">
    <property type="entry name" value="PKS_Beta-ketoAc_synthase_dom"/>
</dbReference>
<dbReference type="Pfam" id="PF00109">
    <property type="entry name" value="ketoacyl-synt"/>
    <property type="match status" value="2"/>
</dbReference>
<sequence length="2108" mass="223333">MFAPIAIVGRACVLPGALSPAALWDAVVNGRDLVTRVPADRWRLAPEHALCAPEAPQPDRAWSDRGGYVQGFETIWNPHGFAVAAAELEGLDPLVHWTLHCAREALRETRTPGRVGAVFGNLGFPTAHMAAFCEQVWSGEGDIDPRNRFMSGGTAAMLERALALEAGSFCLDAACASSLYAIKLACDALHDDRADVMLAGAVQRADDLFLHVGFCALGALSKSGRSRPFHREADGLLPAEGAAFLALKRLADARRDGDTIHGVIRGVGLSNDGRGKGFLAPSEEGQRRALGAAYALAGVEPAQVSLLECHATGTPVGDATELRSSAQVFAQARDLPIGSLKSNLGHLITVAGAAGLIKVLEAMRNRVRPPTLHCGDPDAALQQTPFRLLREAEPWSSDGPRIAAVSAFGFGGNNAHLIVSEDDAGIGGEPAAALARPVAIVGIGAKIADAPDRAAFARALFEGRAESGEGADAGARATRDGRMHSFELDMDGLRFPPRDLEQALPQQLALLAAAREALAETAPLPRERSAALIGLEPDPEVARHGARWRLTNGRGDDWAARARATLVPALEAAAVLGSMPNIPANRLNSQFDLGGPSFTLQAGAASGTQALRIAARALACGELDAAIVGAVDFGCEAVHRAASGEAGGDAAVVLVLKRLEDAQRDGDRVYALVDEACIAATATASEAPLPQLQALLRQRFGYAQAAFGLVQTAAAALALHHRRDFDGEPWLCAAPRRAAGLVEAPAHPRRAEQAVARLYCFAGADKAAVIAALKQDRRSLDGPARCVLVATEAALDAVRARAVAHLETGAPAGRGVFFRARPVGGQIAFAFAGAGASYRGMGRDLLLHLPQLQEQLRARSRRLATALAWSFTAGDAPPSVFEQLCGSSALSQLHLALSEGLLGLEADAWLGYSSGETNALIAAGVWNDPDALMDDMEASGLLERELAGRFDLLARAWGEPAAWQCWTVAAPLDEVRRALAGLDRMHIAIINDDASCLVAGAAEQCARVVERLGAARCLHLDYSLVVHVPELRGVERAWLDVHRRATSAPRRGRIYSTASGRPYAPDSEACAQAILAQAADTIDIRALVENAWNDGVRVFVEHGPGGTFGRAIRHVLGAREALVVSLDRQGEGIENVLGATAALLAAGVAVDHAALEAALAPVPRAGARRPRRFDAHPPPVRLPPREDTLQTMAPAPRLPAVLDYAGPECALREYVGAALSVAATTPVAPVMTPPAAAPAFAAPVALPSVAASALAAPPPSPRQAAHPALEGIRAELARLAAAQQAFTEAQTRAHGQFLALQAKATEALLRAGRQGASALAVPALLPAAAGQPQNGPGGPDKPRQVEQASGGAVVHAPAPGQAGVQGRLAPAAAEAAERTVRFTRADLLVHADGNISQIFGAQFAAQDGFRRQVRMPRPPLLLADRVTALHAEPMSMGTGSITTQTDIGAEPWYLHQGRMPGGVMVEAGQADLMLISWLGVDALNRGERVYRLLGCELTYHGELPRAGETITFDIHLDGHAAQGDVRLMFFHYDCMNGSRRQLTVRNGQAGFFTDAELAGSAGCLWTPEGQEIVPNPRLDPPRAVSGRTRFDRAALEAFADGDTHACFGAGFELARTHTRSPRIQSGDMLLLDRVSACEPRGGPWGRGYLKAELDIDPSRWFFDGHFKNDPCMPGTLMLEGCLQALAFHLAACGYTLEHDGARFEPVPELAYKLQCRGQVIPSSRLLVTEVFVEEIAAGPVPTIWADLLCTVDGLKAFHARRLALRLVPDFPAADSEGLLASALGRPSRAFGALYERFDGTLRAPRLPAPPYLCISRIAHVEGTQGEMRSGARVVAEFDVPRDAWYLDAAGAVPFALLQEAALQPCGWLSSWAGCALASEEELRFRNLDGRGTQHSELRGGETLSTHATLTSVAASGGMVIVAFDVRCTVGAREVYTLKTVFGFFPRAALAAQAGLPRSEPHEALLRREANAARELEGLSPLRMIDRVEGVWPDAIRAGKRVDAGEWFFKAHFFQDPVQPGSLGVQAMLQTLEQWLRTTRSAAEGVPAPLLGREHTWKYRGQVLPHHGAVAITLQVTESGPDYAVADASLWVDGERIYEASGLGLRLHG</sequence>
<dbReference type="InterPro" id="IPR013114">
    <property type="entry name" value="FabA_FabZ"/>
</dbReference>
<dbReference type="Gene3D" id="3.10.129.10">
    <property type="entry name" value="Hotdog Thioesterase"/>
    <property type="match status" value="4"/>
</dbReference>
<dbReference type="SUPFAM" id="SSF52151">
    <property type="entry name" value="FabD/lysophospholipase-like"/>
    <property type="match status" value="1"/>
</dbReference>
<comment type="pathway">
    <text evidence="1">Lipid metabolism; fatty acid biosynthesis.</text>
</comment>
<evidence type="ECO:0000256" key="1">
    <source>
        <dbReference type="ARBA" id="ARBA00005194"/>
    </source>
</evidence>
<dbReference type="EMBL" id="JANFQO010000002">
    <property type="protein sequence ID" value="MCQ4163517.1"/>
    <property type="molecule type" value="Genomic_DNA"/>
</dbReference>
<evidence type="ECO:0000259" key="9">
    <source>
        <dbReference type="PROSITE" id="PS52004"/>
    </source>
</evidence>
<dbReference type="InterPro" id="IPR014043">
    <property type="entry name" value="Acyl_transferase_dom"/>
</dbReference>
<protein>
    <recommendedName>
        <fullName evidence="9">Ketosynthase family 3 (KS3) domain-containing protein</fullName>
    </recommendedName>
</protein>
<dbReference type="Gene3D" id="3.40.366.10">
    <property type="entry name" value="Malonyl-Coenzyme A Acyl Carrier Protein, domain 2"/>
    <property type="match status" value="1"/>
</dbReference>
<dbReference type="RefSeq" id="WP_255910761.1">
    <property type="nucleotide sequence ID" value="NZ_JANFQO010000002.1"/>
</dbReference>
<dbReference type="InterPro" id="IPR016035">
    <property type="entry name" value="Acyl_Trfase/lysoPLipase"/>
</dbReference>
<dbReference type="InterPro" id="IPR010083">
    <property type="entry name" value="FabA"/>
</dbReference>
<feature type="domain" description="Ketosynthase family 3 (KS3)" evidence="9">
    <location>
        <begin position="435"/>
        <end position="819"/>
    </location>
</feature>
<evidence type="ECO:0000256" key="5">
    <source>
        <dbReference type="ARBA" id="ARBA00023098"/>
    </source>
</evidence>
<evidence type="ECO:0000256" key="7">
    <source>
        <dbReference type="ARBA" id="ARBA00023239"/>
    </source>
</evidence>
<dbReference type="Gene3D" id="3.40.47.10">
    <property type="match status" value="2"/>
</dbReference>
<dbReference type="InterPro" id="IPR029069">
    <property type="entry name" value="HotDog_dom_sf"/>
</dbReference>
<keyword evidence="7" id="KW-0456">Lyase</keyword>
<dbReference type="InterPro" id="IPR014031">
    <property type="entry name" value="Ketoacyl_synth_C"/>
</dbReference>